<dbReference type="Pfam" id="PF05761">
    <property type="entry name" value="5_nucleotid"/>
    <property type="match status" value="1"/>
</dbReference>
<comment type="caution">
    <text evidence="5">The sequence shown here is derived from an EMBL/GenBank/DDBJ whole genome shotgun (WGS) entry which is preliminary data.</text>
</comment>
<protein>
    <recommendedName>
        <fullName evidence="7">5'-nucleotidase domain-containing protein 1</fullName>
    </recommendedName>
</protein>
<dbReference type="PANTHER" id="PTHR12103">
    <property type="entry name" value="5'-NUCLEOTIDASE DOMAIN-CONTAINING"/>
    <property type="match status" value="1"/>
</dbReference>
<dbReference type="OrthoDB" id="6503940at2759"/>
<keyword evidence="4" id="KW-0460">Magnesium</keyword>
<gene>
    <name evidence="5" type="ORF">FF38_02469</name>
</gene>
<dbReference type="Gene3D" id="3.40.50.1000">
    <property type="entry name" value="HAD superfamily/HAD-like"/>
    <property type="match status" value="1"/>
</dbReference>
<keyword evidence="6" id="KW-1185">Reference proteome</keyword>
<dbReference type="InterPro" id="IPR023214">
    <property type="entry name" value="HAD_sf"/>
</dbReference>
<dbReference type="InterPro" id="IPR008380">
    <property type="entry name" value="HAD-SF_hydro_IG_5-nucl"/>
</dbReference>
<evidence type="ECO:0008006" key="7">
    <source>
        <dbReference type="Google" id="ProtNLM"/>
    </source>
</evidence>
<dbReference type="AlphaFoldDB" id="A0A0L0BV83"/>
<dbReference type="GO" id="GO:0046872">
    <property type="term" value="F:metal ion binding"/>
    <property type="evidence" value="ECO:0007669"/>
    <property type="project" value="UniProtKB-KW"/>
</dbReference>
<dbReference type="EMBL" id="JRES01001407">
    <property type="protein sequence ID" value="KNC23154.1"/>
    <property type="molecule type" value="Genomic_DNA"/>
</dbReference>
<evidence type="ECO:0000256" key="4">
    <source>
        <dbReference type="ARBA" id="ARBA00022842"/>
    </source>
</evidence>
<dbReference type="SUPFAM" id="SSF56784">
    <property type="entry name" value="HAD-like"/>
    <property type="match status" value="1"/>
</dbReference>
<dbReference type="NCBIfam" id="TIGR02244">
    <property type="entry name" value="HAD-IG-Ncltidse"/>
    <property type="match status" value="1"/>
</dbReference>
<name>A0A0L0BV83_LUCCU</name>
<evidence type="ECO:0000256" key="3">
    <source>
        <dbReference type="ARBA" id="ARBA00022801"/>
    </source>
</evidence>
<evidence type="ECO:0000256" key="2">
    <source>
        <dbReference type="ARBA" id="ARBA00022723"/>
    </source>
</evidence>
<comment type="similarity">
    <text evidence="1">Belongs to the 5'(3')-deoxyribonucleotidase family.</text>
</comment>
<proteinExistence type="inferred from homology"/>
<accession>A0A0L0BV83</accession>
<dbReference type="OMA" id="ICSNPYG"/>
<dbReference type="STRING" id="7375.A0A0L0BV83"/>
<reference evidence="5 6" key="1">
    <citation type="journal article" date="2015" name="Nat. Commun.">
        <title>Lucilia cuprina genome unlocks parasitic fly biology to underpin future interventions.</title>
        <authorList>
            <person name="Anstead C.A."/>
            <person name="Korhonen P.K."/>
            <person name="Young N.D."/>
            <person name="Hall R.S."/>
            <person name="Jex A.R."/>
            <person name="Murali S.C."/>
            <person name="Hughes D.S."/>
            <person name="Lee S.F."/>
            <person name="Perry T."/>
            <person name="Stroehlein A.J."/>
            <person name="Ansell B.R."/>
            <person name="Breugelmans B."/>
            <person name="Hofmann A."/>
            <person name="Qu J."/>
            <person name="Dugan S."/>
            <person name="Lee S.L."/>
            <person name="Chao H."/>
            <person name="Dinh H."/>
            <person name="Han Y."/>
            <person name="Doddapaneni H.V."/>
            <person name="Worley K.C."/>
            <person name="Muzny D.M."/>
            <person name="Ioannidis P."/>
            <person name="Waterhouse R.M."/>
            <person name="Zdobnov E.M."/>
            <person name="James P.J."/>
            <person name="Bagnall N.H."/>
            <person name="Kotze A.C."/>
            <person name="Gibbs R.A."/>
            <person name="Richards S."/>
            <person name="Batterham P."/>
            <person name="Gasser R.B."/>
        </authorList>
    </citation>
    <scope>NUCLEOTIDE SEQUENCE [LARGE SCALE GENOMIC DNA]</scope>
    <source>
        <strain evidence="5 6">LS</strain>
        <tissue evidence="5">Full body</tissue>
    </source>
</reference>
<keyword evidence="2" id="KW-0479">Metal-binding</keyword>
<dbReference type="Proteomes" id="UP000037069">
    <property type="component" value="Unassembled WGS sequence"/>
</dbReference>
<dbReference type="InterPro" id="IPR036412">
    <property type="entry name" value="HAD-like_sf"/>
</dbReference>
<dbReference type="PANTHER" id="PTHR12103:SF38">
    <property type="entry name" value="5'-NUCLEOTIDASE DOMAIN-CONTAINING PROTEIN 1"/>
    <property type="match status" value="1"/>
</dbReference>
<evidence type="ECO:0000313" key="5">
    <source>
        <dbReference type="EMBL" id="KNC23154.1"/>
    </source>
</evidence>
<keyword evidence="3" id="KW-0378">Hydrolase</keyword>
<dbReference type="GO" id="GO:0008253">
    <property type="term" value="F:5'-nucleotidase activity"/>
    <property type="evidence" value="ECO:0007669"/>
    <property type="project" value="TreeGrafter"/>
</dbReference>
<evidence type="ECO:0000313" key="6">
    <source>
        <dbReference type="Proteomes" id="UP000037069"/>
    </source>
</evidence>
<organism evidence="5 6">
    <name type="scientific">Lucilia cuprina</name>
    <name type="common">Green bottle fly</name>
    <name type="synonym">Australian sheep blowfly</name>
    <dbReference type="NCBI Taxonomy" id="7375"/>
    <lineage>
        <taxon>Eukaryota</taxon>
        <taxon>Metazoa</taxon>
        <taxon>Ecdysozoa</taxon>
        <taxon>Arthropoda</taxon>
        <taxon>Hexapoda</taxon>
        <taxon>Insecta</taxon>
        <taxon>Pterygota</taxon>
        <taxon>Neoptera</taxon>
        <taxon>Endopterygota</taxon>
        <taxon>Diptera</taxon>
        <taxon>Brachycera</taxon>
        <taxon>Muscomorpha</taxon>
        <taxon>Oestroidea</taxon>
        <taxon>Calliphoridae</taxon>
        <taxon>Luciliinae</taxon>
        <taxon>Lucilia</taxon>
    </lineage>
</organism>
<evidence type="ECO:0000256" key="1">
    <source>
        <dbReference type="ARBA" id="ARBA00009589"/>
    </source>
</evidence>
<sequence>MFSLNVRCVQNSAKLDKILLFTLGKLRNYVSVTAAQRIINITTAASTNINNNTQSNKSKRGAILEIKQLTRYYSSADTKMKNFKEFHLMDYDIIGFDLDGTLLRYNLNNMVPLEHKLLREFLVKEKNYPKELLEQKFDSQFIQKGLIIDSDRGNILKLSSDGTILKAAHGTRFLNDKEICQVYGEARKWDVAQQYIKDPLAAWNGPLADKLRTLLDYFDIAASLVFAQTVDVLDRLAPNNKLTKNDYKIWPDMLSGLIQIYSREHFATGASAYFEALKGNPEKYLLKTDRKVIDLLKQLKASGKALYLLTGSNIDFANFTASYALGPQWRDLFDCTIGFAKKPGFFFAQRPFLQIANLNELEGSELTLSEHLKPNSCYSQGNWQQLKESLCKQVLNKDPQEVRSLYVGDNLIQDVYTPKAKASIDTLALSEELLEYDENYEFKTIVQSPLWGSYYCINATPTLWSSIIAKYSQLCVSHMDVMTDVPLEEKINCTNKEGYFPQQPEGLLEN</sequence>